<dbReference type="HOGENOM" id="CLU_2463061_0_0_5"/>
<dbReference type="EMBL" id="ACQA01000001">
    <property type="protein sequence ID" value="EEQ96181.1"/>
    <property type="molecule type" value="Genomic_DNA"/>
</dbReference>
<gene>
    <name evidence="1" type="ORF">OINT_1001600</name>
</gene>
<sequence length="102" mass="11368">MAAHFYRNEGTQQMIAPEELQRRIEKRLAESSFTQPELLIRRAHRVALEGKNGSASDANALLKEAGSQIGLQELTEIIDHRPWLLEIIINSAGKNGSNSGHH</sequence>
<organism evidence="1 2">
    <name type="scientific">Brucella intermedia LMG 3301</name>
    <dbReference type="NCBI Taxonomy" id="641118"/>
    <lineage>
        <taxon>Bacteria</taxon>
        <taxon>Pseudomonadati</taxon>
        <taxon>Pseudomonadota</taxon>
        <taxon>Alphaproteobacteria</taxon>
        <taxon>Hyphomicrobiales</taxon>
        <taxon>Brucellaceae</taxon>
        <taxon>Brucella/Ochrobactrum group</taxon>
        <taxon>Brucella</taxon>
    </lineage>
</organism>
<proteinExistence type="predicted"/>
<name>C4WF45_9HYPH</name>
<evidence type="ECO:0000313" key="1">
    <source>
        <dbReference type="EMBL" id="EEQ96181.1"/>
    </source>
</evidence>
<comment type="caution">
    <text evidence="1">The sequence shown here is derived from an EMBL/GenBank/DDBJ whole genome shotgun (WGS) entry which is preliminary data.</text>
</comment>
<dbReference type="AlphaFoldDB" id="C4WF45"/>
<reference evidence="1 2" key="1">
    <citation type="submission" date="2009-05" db="EMBL/GenBank/DDBJ databases">
        <authorList>
            <person name="Setubal J.C."/>
            <person name="Boyle S."/>
            <person name="Crasta O.R."/>
            <person name="Gillespie J.J."/>
            <person name="Kenyon R.W."/>
            <person name="Lu J."/>
            <person name="Mane S."/>
            <person name="Nagrani S."/>
            <person name="Shallom J.M."/>
            <person name="Shallom S."/>
            <person name="Shukla M."/>
            <person name="Snyder E.E."/>
            <person name="Sobral B.W."/>
            <person name="Wattam A.R."/>
            <person name="Will R."/>
            <person name="Williams K."/>
            <person name="Yoo H."/>
            <person name="Munk C."/>
            <person name="Tapia R."/>
            <person name="Green L."/>
            <person name="Rogers Y."/>
            <person name="Detter J.C."/>
            <person name="Bruce D."/>
            <person name="Brettin T.S."/>
            <person name="Tsolis R."/>
        </authorList>
    </citation>
    <scope>NUCLEOTIDE SEQUENCE [LARGE SCALE GENOMIC DNA]</scope>
    <source>
        <strain evidence="1 2">LMG 3301</strain>
    </source>
</reference>
<protein>
    <submittedName>
        <fullName evidence="1">Uncharacterized protein</fullName>
    </submittedName>
</protein>
<accession>C4WF45</accession>
<dbReference type="Proteomes" id="UP000004386">
    <property type="component" value="Unassembled WGS sequence"/>
</dbReference>
<evidence type="ECO:0000313" key="2">
    <source>
        <dbReference type="Proteomes" id="UP000004386"/>
    </source>
</evidence>